<dbReference type="GO" id="GO:0000981">
    <property type="term" value="F:DNA-binding transcription factor activity, RNA polymerase II-specific"/>
    <property type="evidence" value="ECO:0007669"/>
    <property type="project" value="InterPro"/>
</dbReference>
<evidence type="ECO:0000313" key="9">
    <source>
        <dbReference type="EMBL" id="KYO47343.1"/>
    </source>
</evidence>
<dbReference type="Gene3D" id="1.10.10.60">
    <property type="entry name" value="Homeodomain-like"/>
    <property type="match status" value="1"/>
</dbReference>
<proteinExistence type="predicted"/>
<dbReference type="PROSITE" id="PS00027">
    <property type="entry name" value="HOMEOBOX_1"/>
    <property type="match status" value="1"/>
</dbReference>
<comment type="caution">
    <text evidence="9">The sequence shown here is derived from an EMBL/GenBank/DDBJ whole genome shotgun (WGS) entry which is preliminary data.</text>
</comment>
<evidence type="ECO:0000256" key="1">
    <source>
        <dbReference type="ARBA" id="ARBA00004123"/>
    </source>
</evidence>
<accession>A0A151PE91</accession>
<feature type="compositionally biased region" description="Pro residues" evidence="7">
    <location>
        <begin position="181"/>
        <end position="191"/>
    </location>
</feature>
<evidence type="ECO:0000313" key="10">
    <source>
        <dbReference type="Proteomes" id="UP000050525"/>
    </source>
</evidence>
<dbReference type="PANTHER" id="PTHR24340:SF40">
    <property type="entry name" value="HOMEOBOX PROTEIN NKX-2.4"/>
    <property type="match status" value="1"/>
</dbReference>
<organism evidence="9 10">
    <name type="scientific">Alligator mississippiensis</name>
    <name type="common">American alligator</name>
    <dbReference type="NCBI Taxonomy" id="8496"/>
    <lineage>
        <taxon>Eukaryota</taxon>
        <taxon>Metazoa</taxon>
        <taxon>Chordata</taxon>
        <taxon>Craniata</taxon>
        <taxon>Vertebrata</taxon>
        <taxon>Euteleostomi</taxon>
        <taxon>Archelosauria</taxon>
        <taxon>Archosauria</taxon>
        <taxon>Crocodylia</taxon>
        <taxon>Alligatoridae</taxon>
        <taxon>Alligatorinae</taxon>
        <taxon>Alligator</taxon>
    </lineage>
</organism>
<dbReference type="AlphaFoldDB" id="A0A151PE91"/>
<evidence type="ECO:0000256" key="2">
    <source>
        <dbReference type="ARBA" id="ARBA00023125"/>
    </source>
</evidence>
<dbReference type="PROSITE" id="PS50071">
    <property type="entry name" value="HOMEOBOX_2"/>
    <property type="match status" value="1"/>
</dbReference>
<feature type="domain" description="Homeobox" evidence="8">
    <location>
        <begin position="110"/>
        <end position="170"/>
    </location>
</feature>
<dbReference type="GO" id="GO:0030154">
    <property type="term" value="P:cell differentiation"/>
    <property type="evidence" value="ECO:0007669"/>
    <property type="project" value="TreeGrafter"/>
</dbReference>
<dbReference type="GO" id="GO:0000978">
    <property type="term" value="F:RNA polymerase II cis-regulatory region sequence-specific DNA binding"/>
    <property type="evidence" value="ECO:0007669"/>
    <property type="project" value="TreeGrafter"/>
</dbReference>
<keyword evidence="2 5" id="KW-0238">DNA-binding</keyword>
<dbReference type="Pfam" id="PF00046">
    <property type="entry name" value="Homeodomain"/>
    <property type="match status" value="1"/>
</dbReference>
<protein>
    <submittedName>
        <fullName evidence="9">Homeobox protein Nkx-2.1-like</fullName>
    </submittedName>
</protein>
<gene>
    <name evidence="9" type="ORF">Y1Q_0013171</name>
</gene>
<evidence type="ECO:0000256" key="5">
    <source>
        <dbReference type="PROSITE-ProRule" id="PRU00108"/>
    </source>
</evidence>
<dbReference type="PANTHER" id="PTHR24340">
    <property type="entry name" value="HOMEOBOX PROTEIN NKX"/>
    <property type="match status" value="1"/>
</dbReference>
<keyword evidence="3 5" id="KW-0371">Homeobox</keyword>
<dbReference type="OrthoDB" id="3137333at2759"/>
<keyword evidence="4 5" id="KW-0539">Nucleus</keyword>
<comment type="subcellular location">
    <subcellularLocation>
        <location evidence="1 5 6">Nucleus</location>
    </subcellularLocation>
</comment>
<sequence length="214" mass="23225">MEAPGMEDFGQFVPAGPQPCLGPPGFPVPHCLSPGSMQGYRSGGFASPGDLPGYHQDGYHGPDWYRTVQEGPYPAISRYVGPAGFGAPGPGCLSYLGEMAKPPGLVLAPGGRRKRRVLFSQAQVCELEKRFERQKYLTAVERERLAQLTCLTPTQVKIWFQNHRYKAKRQAKRRDVGDGPPAEPPPEPRPALKPCCLLSGLAPGSQNSPGGKTW</sequence>
<dbReference type="GO" id="GO:0005634">
    <property type="term" value="C:nucleus"/>
    <property type="evidence" value="ECO:0007669"/>
    <property type="project" value="UniProtKB-SubCell"/>
</dbReference>
<name>A0A151PE91_ALLMI</name>
<evidence type="ECO:0000256" key="7">
    <source>
        <dbReference type="SAM" id="MobiDB-lite"/>
    </source>
</evidence>
<dbReference type="InterPro" id="IPR001356">
    <property type="entry name" value="HD"/>
</dbReference>
<feature type="region of interest" description="Disordered" evidence="7">
    <location>
        <begin position="169"/>
        <end position="214"/>
    </location>
</feature>
<evidence type="ECO:0000256" key="3">
    <source>
        <dbReference type="ARBA" id="ARBA00023155"/>
    </source>
</evidence>
<reference evidence="9 10" key="1">
    <citation type="journal article" date="2012" name="Genome Biol.">
        <title>Sequencing three crocodilian genomes to illuminate the evolution of archosaurs and amniotes.</title>
        <authorList>
            <person name="St John J.A."/>
            <person name="Braun E.L."/>
            <person name="Isberg S.R."/>
            <person name="Miles L.G."/>
            <person name="Chong A.Y."/>
            <person name="Gongora J."/>
            <person name="Dalzell P."/>
            <person name="Moran C."/>
            <person name="Bed'hom B."/>
            <person name="Abzhanov A."/>
            <person name="Burgess S.C."/>
            <person name="Cooksey A.M."/>
            <person name="Castoe T.A."/>
            <person name="Crawford N.G."/>
            <person name="Densmore L.D."/>
            <person name="Drew J.C."/>
            <person name="Edwards S.V."/>
            <person name="Faircloth B.C."/>
            <person name="Fujita M.K."/>
            <person name="Greenwold M.J."/>
            <person name="Hoffmann F.G."/>
            <person name="Howard J.M."/>
            <person name="Iguchi T."/>
            <person name="Janes D.E."/>
            <person name="Khan S.Y."/>
            <person name="Kohno S."/>
            <person name="de Koning A.J."/>
            <person name="Lance S.L."/>
            <person name="McCarthy F.M."/>
            <person name="McCormack J.E."/>
            <person name="Merchant M.E."/>
            <person name="Peterson D.G."/>
            <person name="Pollock D.D."/>
            <person name="Pourmand N."/>
            <person name="Raney B.J."/>
            <person name="Roessler K.A."/>
            <person name="Sanford J.R."/>
            <person name="Sawyer R.H."/>
            <person name="Schmidt C.J."/>
            <person name="Triplett E.W."/>
            <person name="Tuberville T.D."/>
            <person name="Venegas-Anaya M."/>
            <person name="Howard J.T."/>
            <person name="Jarvis E.D."/>
            <person name="Guillette L.J.Jr."/>
            <person name="Glenn T.C."/>
            <person name="Green R.E."/>
            <person name="Ray D.A."/>
        </authorList>
    </citation>
    <scope>NUCLEOTIDE SEQUENCE [LARGE SCALE GENOMIC DNA]</scope>
    <source>
        <strain evidence="9">KSC_2009_1</strain>
    </source>
</reference>
<dbReference type="SMART" id="SM00389">
    <property type="entry name" value="HOX"/>
    <property type="match status" value="1"/>
</dbReference>
<feature type="DNA-binding region" description="Homeobox" evidence="5">
    <location>
        <begin position="112"/>
        <end position="171"/>
    </location>
</feature>
<dbReference type="InterPro" id="IPR050394">
    <property type="entry name" value="Homeobox_NK-like"/>
</dbReference>
<evidence type="ECO:0000256" key="4">
    <source>
        <dbReference type="ARBA" id="ARBA00023242"/>
    </source>
</evidence>
<dbReference type="KEGG" id="amj:109285041"/>
<evidence type="ECO:0000259" key="8">
    <source>
        <dbReference type="PROSITE" id="PS50071"/>
    </source>
</evidence>
<dbReference type="SUPFAM" id="SSF46689">
    <property type="entry name" value="Homeodomain-like"/>
    <property type="match status" value="1"/>
</dbReference>
<feature type="compositionally biased region" description="Polar residues" evidence="7">
    <location>
        <begin position="204"/>
        <end position="214"/>
    </location>
</feature>
<evidence type="ECO:0000256" key="6">
    <source>
        <dbReference type="RuleBase" id="RU000682"/>
    </source>
</evidence>
<dbReference type="InterPro" id="IPR017970">
    <property type="entry name" value="Homeobox_CS"/>
</dbReference>
<dbReference type="Proteomes" id="UP000050525">
    <property type="component" value="Unassembled WGS sequence"/>
</dbReference>
<dbReference type="InterPro" id="IPR009057">
    <property type="entry name" value="Homeodomain-like_sf"/>
</dbReference>
<dbReference type="CDD" id="cd00086">
    <property type="entry name" value="homeodomain"/>
    <property type="match status" value="1"/>
</dbReference>
<dbReference type="EMBL" id="AKHW03000423">
    <property type="protein sequence ID" value="KYO47343.1"/>
    <property type="molecule type" value="Genomic_DNA"/>
</dbReference>
<dbReference type="eggNOG" id="KOG0842">
    <property type="taxonomic scope" value="Eukaryota"/>
</dbReference>
<keyword evidence="10" id="KW-1185">Reference proteome</keyword>